<proteinExistence type="predicted"/>
<accession>A0A918E7G3</accession>
<dbReference type="AlphaFoldDB" id="A0A918E7G3"/>
<keyword evidence="2" id="KW-0378">Hydrolase</keyword>
<dbReference type="InterPro" id="IPR011330">
    <property type="entry name" value="Glyco_hydro/deAcase_b/a-brl"/>
</dbReference>
<organism evidence="5 6">
    <name type="scientific">Nonomuraea glycinis</name>
    <dbReference type="NCBI Taxonomy" id="2047744"/>
    <lineage>
        <taxon>Bacteria</taxon>
        <taxon>Bacillati</taxon>
        <taxon>Actinomycetota</taxon>
        <taxon>Actinomycetes</taxon>
        <taxon>Streptosporangiales</taxon>
        <taxon>Streptosporangiaceae</taxon>
        <taxon>Nonomuraea</taxon>
    </lineage>
</organism>
<gene>
    <name evidence="5" type="ORF">GCM10012278_61640</name>
</gene>
<dbReference type="Gene3D" id="3.20.20.370">
    <property type="entry name" value="Glycoside hydrolase/deacetylase"/>
    <property type="match status" value="1"/>
</dbReference>
<dbReference type="InterPro" id="IPR050248">
    <property type="entry name" value="Polysacc_deacetylase_ArnD"/>
</dbReference>
<reference evidence="5" key="2">
    <citation type="submission" date="2020-09" db="EMBL/GenBank/DDBJ databases">
        <authorList>
            <person name="Sun Q."/>
            <person name="Zhou Y."/>
        </authorList>
    </citation>
    <scope>NUCLEOTIDE SEQUENCE</scope>
    <source>
        <strain evidence="5">CGMCC 4.7430</strain>
    </source>
</reference>
<dbReference type="Pfam" id="PF01522">
    <property type="entry name" value="Polysacc_deac_1"/>
    <property type="match status" value="1"/>
</dbReference>
<dbReference type="InterPro" id="IPR002509">
    <property type="entry name" value="NODB_dom"/>
</dbReference>
<sequence>MLLVCSSAGCGLAAASPERHNVLPADPTRIEFVDPATVAGLAPKVLTTGESASRHAYIGYPELSDAPHLNDRLREQARRQLADFRESSRNTADAELNVDWQLAAVGDVVGVRLRTGEFRGADWGNSSQTFWYDRRSGRATDSTGLLSGQDALREVARLVKTSLKARGPEIDREQVKPEPDRFDSMAFNGTGDLVVEFDDCQLGPCSLGRLAVAVPAVQAEPLLSATGRRAQESVRLTAQRVSVKRPPAVPRPGPPASSTGAGAGTVNCGQVKCVALTFDDGPGPYTAALLDTLRRHGARATFFPLGSSAAARPELLRRMSAEGHLVGNHSWAHRDLSTLPSSQIAHSLQSTEDVVSAAIGQTPTLVRPPYGAVSLDVRNVARERGLSLVGWDVDTHDQHDPEAAAIAGRAVEQAHPGAIVLMHDVHRATVDAIPDMVERLRGKGYTFVTVPELYGTKMRAGRLYTSGIKPVRKEPLT</sequence>
<protein>
    <recommendedName>
        <fullName evidence="4">NodB homology domain-containing protein</fullName>
    </recommendedName>
</protein>
<dbReference type="CDD" id="cd10917">
    <property type="entry name" value="CE4_NodB_like_6s_7s"/>
    <property type="match status" value="1"/>
</dbReference>
<keyword evidence="1" id="KW-0479">Metal-binding</keyword>
<dbReference type="PANTHER" id="PTHR10587">
    <property type="entry name" value="GLYCOSYL TRANSFERASE-RELATED"/>
    <property type="match status" value="1"/>
</dbReference>
<dbReference type="Proteomes" id="UP000660745">
    <property type="component" value="Unassembled WGS sequence"/>
</dbReference>
<feature type="domain" description="NodB homology" evidence="4">
    <location>
        <begin position="272"/>
        <end position="448"/>
    </location>
</feature>
<evidence type="ECO:0000256" key="3">
    <source>
        <dbReference type="SAM" id="MobiDB-lite"/>
    </source>
</evidence>
<evidence type="ECO:0000256" key="1">
    <source>
        <dbReference type="ARBA" id="ARBA00022723"/>
    </source>
</evidence>
<feature type="region of interest" description="Disordered" evidence="3">
    <location>
        <begin position="239"/>
        <end position="262"/>
    </location>
</feature>
<dbReference type="GO" id="GO:0005975">
    <property type="term" value="P:carbohydrate metabolic process"/>
    <property type="evidence" value="ECO:0007669"/>
    <property type="project" value="InterPro"/>
</dbReference>
<evidence type="ECO:0000256" key="2">
    <source>
        <dbReference type="ARBA" id="ARBA00022801"/>
    </source>
</evidence>
<evidence type="ECO:0000259" key="4">
    <source>
        <dbReference type="PROSITE" id="PS51677"/>
    </source>
</evidence>
<name>A0A918E7G3_9ACTN</name>
<dbReference type="PANTHER" id="PTHR10587:SF133">
    <property type="entry name" value="CHITIN DEACETYLASE 1-RELATED"/>
    <property type="match status" value="1"/>
</dbReference>
<dbReference type="GO" id="GO:0016020">
    <property type="term" value="C:membrane"/>
    <property type="evidence" value="ECO:0007669"/>
    <property type="project" value="TreeGrafter"/>
</dbReference>
<dbReference type="PROSITE" id="PS51677">
    <property type="entry name" value="NODB"/>
    <property type="match status" value="1"/>
</dbReference>
<dbReference type="SUPFAM" id="SSF88713">
    <property type="entry name" value="Glycoside hydrolase/deacetylase"/>
    <property type="match status" value="1"/>
</dbReference>
<keyword evidence="6" id="KW-1185">Reference proteome</keyword>
<evidence type="ECO:0000313" key="6">
    <source>
        <dbReference type="Proteomes" id="UP000660745"/>
    </source>
</evidence>
<comment type="caution">
    <text evidence="5">The sequence shown here is derived from an EMBL/GenBank/DDBJ whole genome shotgun (WGS) entry which is preliminary data.</text>
</comment>
<reference evidence="5" key="1">
    <citation type="journal article" date="2014" name="Int. J. Syst. Evol. Microbiol.">
        <title>Complete genome sequence of Corynebacterium casei LMG S-19264T (=DSM 44701T), isolated from a smear-ripened cheese.</title>
        <authorList>
            <consortium name="US DOE Joint Genome Institute (JGI-PGF)"/>
            <person name="Walter F."/>
            <person name="Albersmeier A."/>
            <person name="Kalinowski J."/>
            <person name="Ruckert C."/>
        </authorList>
    </citation>
    <scope>NUCLEOTIDE SEQUENCE</scope>
    <source>
        <strain evidence="5">CGMCC 4.7430</strain>
    </source>
</reference>
<evidence type="ECO:0000313" key="5">
    <source>
        <dbReference type="EMBL" id="GGP12719.1"/>
    </source>
</evidence>
<dbReference type="GO" id="GO:0046872">
    <property type="term" value="F:metal ion binding"/>
    <property type="evidence" value="ECO:0007669"/>
    <property type="project" value="UniProtKB-KW"/>
</dbReference>
<dbReference type="GO" id="GO:0016810">
    <property type="term" value="F:hydrolase activity, acting on carbon-nitrogen (but not peptide) bonds"/>
    <property type="evidence" value="ECO:0007669"/>
    <property type="project" value="InterPro"/>
</dbReference>
<dbReference type="EMBL" id="BMNK01000012">
    <property type="protein sequence ID" value="GGP12719.1"/>
    <property type="molecule type" value="Genomic_DNA"/>
</dbReference>